<dbReference type="GO" id="GO:0005829">
    <property type="term" value="C:cytosol"/>
    <property type="evidence" value="ECO:0007669"/>
    <property type="project" value="TreeGrafter"/>
</dbReference>
<dbReference type="EMBL" id="UGOG01000001">
    <property type="protein sequence ID" value="STX63522.1"/>
    <property type="molecule type" value="Genomic_DNA"/>
</dbReference>
<evidence type="ECO:0000256" key="2">
    <source>
        <dbReference type="ARBA" id="ARBA00022679"/>
    </source>
</evidence>
<dbReference type="PANTHER" id="PTHR30160">
    <property type="entry name" value="TETRAACYLDISACCHARIDE 4'-KINASE-RELATED"/>
    <property type="match status" value="1"/>
</dbReference>
<reference evidence="3 5" key="1">
    <citation type="submission" date="2015-11" db="EMBL/GenBank/DDBJ databases">
        <title>Genomic analysis of 38 Legionella species identifies large and diverse effector repertoires.</title>
        <authorList>
            <person name="Burstein D."/>
            <person name="Amaro F."/>
            <person name="Zusman T."/>
            <person name="Lifshitz Z."/>
            <person name="Cohen O."/>
            <person name="Gilbert J.A."/>
            <person name="Pupko T."/>
            <person name="Shuman H.A."/>
            <person name="Segal G."/>
        </authorList>
    </citation>
    <scope>NUCLEOTIDE SEQUENCE [LARGE SCALE GENOMIC DNA]</scope>
    <source>
        <strain evidence="3 5">ATCC 43877</strain>
    </source>
</reference>
<dbReference type="GO" id="GO:0009244">
    <property type="term" value="P:lipopolysaccharide core region biosynthetic process"/>
    <property type="evidence" value="ECO:0007669"/>
    <property type="project" value="TreeGrafter"/>
</dbReference>
<dbReference type="EMBL" id="LNYN01000042">
    <property type="protein sequence ID" value="KTD30945.1"/>
    <property type="molecule type" value="Genomic_DNA"/>
</dbReference>
<evidence type="ECO:0000313" key="4">
    <source>
        <dbReference type="EMBL" id="STX63522.1"/>
    </source>
</evidence>
<evidence type="ECO:0000313" key="6">
    <source>
        <dbReference type="Proteomes" id="UP000254040"/>
    </source>
</evidence>
<evidence type="ECO:0000256" key="1">
    <source>
        <dbReference type="ARBA" id="ARBA00022676"/>
    </source>
</evidence>
<organism evidence="4 6">
    <name type="scientific">Legionella moravica</name>
    <dbReference type="NCBI Taxonomy" id="39962"/>
    <lineage>
        <taxon>Bacteria</taxon>
        <taxon>Pseudomonadati</taxon>
        <taxon>Pseudomonadota</taxon>
        <taxon>Gammaproteobacteria</taxon>
        <taxon>Legionellales</taxon>
        <taxon>Legionellaceae</taxon>
        <taxon>Legionella</taxon>
    </lineage>
</organism>
<name>A0A378K1E1_9GAMM</name>
<evidence type="ECO:0000313" key="3">
    <source>
        <dbReference type="EMBL" id="KTD30945.1"/>
    </source>
</evidence>
<gene>
    <name evidence="4" type="primary">rfaF_2</name>
    <name evidence="3" type="ORF">Lmor_3052</name>
    <name evidence="4" type="ORF">NCTC12239_02467</name>
</gene>
<dbReference type="GO" id="GO:0008713">
    <property type="term" value="F:ADP-heptose-lipopolysaccharide heptosyltransferase activity"/>
    <property type="evidence" value="ECO:0007669"/>
    <property type="project" value="TreeGrafter"/>
</dbReference>
<reference evidence="4 6" key="2">
    <citation type="submission" date="2018-06" db="EMBL/GenBank/DDBJ databases">
        <authorList>
            <consortium name="Pathogen Informatics"/>
            <person name="Doyle S."/>
        </authorList>
    </citation>
    <scope>NUCLEOTIDE SEQUENCE [LARGE SCALE GENOMIC DNA]</scope>
    <source>
        <strain evidence="4 6">NCTC12239</strain>
    </source>
</reference>
<dbReference type="Proteomes" id="UP000254040">
    <property type="component" value="Unassembled WGS sequence"/>
</dbReference>
<keyword evidence="5" id="KW-1185">Reference proteome</keyword>
<dbReference type="PANTHER" id="PTHR30160:SF7">
    <property type="entry name" value="ADP-HEPTOSE--LPS HEPTOSYLTRANSFERASE 2"/>
    <property type="match status" value="1"/>
</dbReference>
<keyword evidence="1" id="KW-0328">Glycosyltransferase</keyword>
<dbReference type="InterPro" id="IPR002201">
    <property type="entry name" value="Glyco_trans_9"/>
</dbReference>
<protein>
    <submittedName>
        <fullName evidence="4">Heptosyl transferase, glycosyltransferase family 9 protein</fullName>
        <ecNumber evidence="4">2.-.-.-</ecNumber>
    </submittedName>
</protein>
<dbReference type="CDD" id="cd03789">
    <property type="entry name" value="GT9_LPS_heptosyltransferase"/>
    <property type="match status" value="1"/>
</dbReference>
<evidence type="ECO:0000313" key="5">
    <source>
        <dbReference type="Proteomes" id="UP000054985"/>
    </source>
</evidence>
<dbReference type="AlphaFoldDB" id="A0A378K1E1"/>
<dbReference type="InterPro" id="IPR051199">
    <property type="entry name" value="LPS_LOS_Heptosyltrfase"/>
</dbReference>
<dbReference type="Proteomes" id="UP000054985">
    <property type="component" value="Unassembled WGS sequence"/>
</dbReference>
<dbReference type="STRING" id="39962.Lmor_3052"/>
<dbReference type="EC" id="2.-.-.-" evidence="4"/>
<dbReference type="SUPFAM" id="SSF53756">
    <property type="entry name" value="UDP-Glycosyltransferase/glycogen phosphorylase"/>
    <property type="match status" value="1"/>
</dbReference>
<accession>A0A378K1E1</accession>
<dbReference type="Gene3D" id="3.40.50.2000">
    <property type="entry name" value="Glycogen Phosphorylase B"/>
    <property type="match status" value="2"/>
</dbReference>
<proteinExistence type="predicted"/>
<sequence>MPFHYFQACFPRLELSTAPNDNKKLMLSKMGSTYIIEVHLETPDLIIKMKILVIQHKKVGDVLLSSLICNNLKKIIPNAEIHYLINREALPVIEGNPNINHAITIHPEHRASARAFIKFALQIRRQRYDVVIDAYTKLESWFIVLLCGAKRRISYKKKYRTFLYTDNLPRESVKVNQPGRMIDLKLLLLQPFLNNRLPERFPKIYLSEHEKQKAAFLFKKHGIPPKKSLMLNIVGSCPLKTYPLEYMATLVNQIAGQVDVNILFNFLPHQKDTAQKIYDLCNDTAKENIFFELSNYDLRTFISIMNQCDATIGNEGGAIHIAKALNKSSFTIFSPWVCRHDWSTFEDGFYHVAVHLSDFKPDLYQNTPAHLYKYQALELFKELKPELIWSKLSSYIANHFGNMQNAD</sequence>
<keyword evidence="2 4" id="KW-0808">Transferase</keyword>
<dbReference type="Pfam" id="PF01075">
    <property type="entry name" value="Glyco_transf_9"/>
    <property type="match status" value="1"/>
</dbReference>